<evidence type="ECO:0000313" key="8">
    <source>
        <dbReference type="Proteomes" id="UP000184278"/>
    </source>
</evidence>
<evidence type="ECO:0000256" key="1">
    <source>
        <dbReference type="ARBA" id="ARBA00004651"/>
    </source>
</evidence>
<sequence length="150" mass="15884">MHLDDDIKGLVKGVYVGCGILCVIEIVVGFLISLTGLYSFDATIIIGAVGGTLIGMICFIWMAVSLQRSLDAAQNGGAEVRRGVQKGYTQRMGLQGLWIVAAVFVPFINVISALVPLLFPKLAIFLLQITGKLNLTQNVDSTAGVKGGES</sequence>
<dbReference type="Pfam" id="PF03899">
    <property type="entry name" value="ATP-synt_I"/>
    <property type="match status" value="1"/>
</dbReference>
<comment type="subcellular location">
    <subcellularLocation>
        <location evidence="1">Cell membrane</location>
        <topology evidence="1">Multi-pass membrane protein</topology>
    </subcellularLocation>
</comment>
<gene>
    <name evidence="7" type="ORF">SAMN02745229_03241</name>
</gene>
<reference evidence="8" key="1">
    <citation type="submission" date="2016-11" db="EMBL/GenBank/DDBJ databases">
        <authorList>
            <person name="Varghese N."/>
            <person name="Submissions S."/>
        </authorList>
    </citation>
    <scope>NUCLEOTIDE SEQUENCE [LARGE SCALE GENOMIC DNA]</scope>
    <source>
        <strain evidence="8">DSM 3071</strain>
    </source>
</reference>
<dbReference type="GeneID" id="89511692"/>
<evidence type="ECO:0000256" key="6">
    <source>
        <dbReference type="SAM" id="Phobius"/>
    </source>
</evidence>
<feature type="transmembrane region" description="Helical" evidence="6">
    <location>
        <begin position="44"/>
        <end position="64"/>
    </location>
</feature>
<evidence type="ECO:0000256" key="3">
    <source>
        <dbReference type="ARBA" id="ARBA00022692"/>
    </source>
</evidence>
<keyword evidence="2" id="KW-1003">Cell membrane</keyword>
<keyword evidence="4 6" id="KW-1133">Transmembrane helix</keyword>
<evidence type="ECO:0000313" key="7">
    <source>
        <dbReference type="EMBL" id="SHI53281.1"/>
    </source>
</evidence>
<dbReference type="STRING" id="1121131.SAMN02745229_03241"/>
<keyword evidence="5 6" id="KW-0472">Membrane</keyword>
<dbReference type="OrthoDB" id="1957563at2"/>
<feature type="transmembrane region" description="Helical" evidence="6">
    <location>
        <begin position="12"/>
        <end position="38"/>
    </location>
</feature>
<accession>A0A1M6BXE2</accession>
<protein>
    <submittedName>
        <fullName evidence="7">ATP synthase I chain</fullName>
    </submittedName>
</protein>
<dbReference type="RefSeq" id="WP_073389293.1">
    <property type="nucleotide sequence ID" value="NZ_FQXK01000032.1"/>
</dbReference>
<dbReference type="GO" id="GO:0005886">
    <property type="term" value="C:plasma membrane"/>
    <property type="evidence" value="ECO:0007669"/>
    <property type="project" value="UniProtKB-SubCell"/>
</dbReference>
<organism evidence="7 8">
    <name type="scientific">Butyrivibrio fibrisolvens DSM 3071</name>
    <dbReference type="NCBI Taxonomy" id="1121131"/>
    <lineage>
        <taxon>Bacteria</taxon>
        <taxon>Bacillati</taxon>
        <taxon>Bacillota</taxon>
        <taxon>Clostridia</taxon>
        <taxon>Lachnospirales</taxon>
        <taxon>Lachnospiraceae</taxon>
        <taxon>Butyrivibrio</taxon>
    </lineage>
</organism>
<dbReference type="InterPro" id="IPR005598">
    <property type="entry name" value="ATP_synth_I"/>
</dbReference>
<keyword evidence="8" id="KW-1185">Reference proteome</keyword>
<evidence type="ECO:0000256" key="5">
    <source>
        <dbReference type="ARBA" id="ARBA00023136"/>
    </source>
</evidence>
<evidence type="ECO:0000256" key="2">
    <source>
        <dbReference type="ARBA" id="ARBA00022475"/>
    </source>
</evidence>
<feature type="transmembrane region" description="Helical" evidence="6">
    <location>
        <begin position="96"/>
        <end position="119"/>
    </location>
</feature>
<proteinExistence type="predicted"/>
<name>A0A1M6BXE2_BUTFI</name>
<keyword evidence="3 6" id="KW-0812">Transmembrane</keyword>
<dbReference type="AlphaFoldDB" id="A0A1M6BXE2"/>
<dbReference type="EMBL" id="FQXK01000032">
    <property type="protein sequence ID" value="SHI53281.1"/>
    <property type="molecule type" value="Genomic_DNA"/>
</dbReference>
<evidence type="ECO:0000256" key="4">
    <source>
        <dbReference type="ARBA" id="ARBA00022989"/>
    </source>
</evidence>
<dbReference type="Proteomes" id="UP000184278">
    <property type="component" value="Unassembled WGS sequence"/>
</dbReference>